<name>A0A382VYL5_9ZZZZ</name>
<organism evidence="1">
    <name type="scientific">marine metagenome</name>
    <dbReference type="NCBI Taxonomy" id="408172"/>
    <lineage>
        <taxon>unclassified sequences</taxon>
        <taxon>metagenomes</taxon>
        <taxon>ecological metagenomes</taxon>
    </lineage>
</organism>
<evidence type="ECO:0008006" key="2">
    <source>
        <dbReference type="Google" id="ProtNLM"/>
    </source>
</evidence>
<gene>
    <name evidence="1" type="ORF">METZ01_LOCUS404423</name>
</gene>
<reference evidence="1" key="1">
    <citation type="submission" date="2018-05" db="EMBL/GenBank/DDBJ databases">
        <authorList>
            <person name="Lanie J.A."/>
            <person name="Ng W.-L."/>
            <person name="Kazmierczak K.M."/>
            <person name="Andrzejewski T.M."/>
            <person name="Davidsen T.M."/>
            <person name="Wayne K.J."/>
            <person name="Tettelin H."/>
            <person name="Glass J.I."/>
            <person name="Rusch D."/>
            <person name="Podicherti R."/>
            <person name="Tsui H.-C.T."/>
            <person name="Winkler M.E."/>
        </authorList>
    </citation>
    <scope>NUCLEOTIDE SEQUENCE</scope>
</reference>
<feature type="non-terminal residue" evidence="1">
    <location>
        <position position="1"/>
    </location>
</feature>
<dbReference type="Gene3D" id="3.30.420.240">
    <property type="match status" value="1"/>
</dbReference>
<dbReference type="AlphaFoldDB" id="A0A382VYL5"/>
<feature type="non-terminal residue" evidence="1">
    <location>
        <position position="281"/>
    </location>
</feature>
<sequence length="281" mass="32613">AQEYECNFNASGETVIHPDNLQEMEKICYSPKHQTGFDRNFWIWEEYNPEKKYLIVGDTARGDGQDYSVFHILDTKTMKQVAEYRGKPTTDLFSRILFDAGKEYGDAMVVVENNNIGFSVLEKLIEAEYPNLYYSIKGSHEYIEQHQAEYVSNSIPGFTTSQKTRPLIVAKLEEFIRNNLIKVSSARTYQELKTFVWRNGRPEAQRGYNDDLVMSLAIACWIRDTVLEENTRDLQYKRAFLNSMVSVNTKLNTRIPGMEGYKKEESHVKLNEAKQLYTDFG</sequence>
<proteinExistence type="predicted"/>
<protein>
    <recommendedName>
        <fullName evidence="2">Terminase large subunit gp17-like C-terminal domain-containing protein</fullName>
    </recommendedName>
</protein>
<accession>A0A382VYL5</accession>
<dbReference type="EMBL" id="UINC01155615">
    <property type="protein sequence ID" value="SVD51569.1"/>
    <property type="molecule type" value="Genomic_DNA"/>
</dbReference>
<evidence type="ECO:0000313" key="1">
    <source>
        <dbReference type="EMBL" id="SVD51569.1"/>
    </source>
</evidence>